<keyword evidence="4" id="KW-0862">Zinc</keyword>
<evidence type="ECO:0000256" key="2">
    <source>
        <dbReference type="ARBA" id="ARBA00022723"/>
    </source>
</evidence>
<dbReference type="SUPFAM" id="SSF50249">
    <property type="entry name" value="Nucleic acid-binding proteins"/>
    <property type="match status" value="3"/>
</dbReference>
<feature type="domain" description="Replication protein A OB" evidence="7">
    <location>
        <begin position="144"/>
        <end position="237"/>
    </location>
</feature>
<evidence type="ECO:0000256" key="1">
    <source>
        <dbReference type="ARBA" id="ARBA00005690"/>
    </source>
</evidence>
<evidence type="ECO:0000259" key="6">
    <source>
        <dbReference type="Pfam" id="PF08646"/>
    </source>
</evidence>
<keyword evidence="9" id="KW-1185">Reference proteome</keyword>
<dbReference type="CDD" id="cd04475">
    <property type="entry name" value="RPA1_DBD_B"/>
    <property type="match status" value="1"/>
</dbReference>
<dbReference type="Proteomes" id="UP001195914">
    <property type="component" value="Unassembled WGS sequence"/>
</dbReference>
<protein>
    <recommendedName>
        <fullName evidence="10">Replication protein A subunit</fullName>
    </recommendedName>
</protein>
<dbReference type="EMBL" id="JAHBMH010000073">
    <property type="protein sequence ID" value="KAK1933255.1"/>
    <property type="molecule type" value="Genomic_DNA"/>
</dbReference>
<dbReference type="FunFam" id="2.40.50.140:FF:000041">
    <property type="entry name" value="Replication protein A subunit"/>
    <property type="match status" value="1"/>
</dbReference>
<keyword evidence="3" id="KW-0863">Zinc-finger</keyword>
<evidence type="ECO:0000256" key="5">
    <source>
        <dbReference type="ARBA" id="ARBA00023125"/>
    </source>
</evidence>
<dbReference type="GO" id="GO:0003677">
    <property type="term" value="F:DNA binding"/>
    <property type="evidence" value="ECO:0007669"/>
    <property type="project" value="UniProtKB-KW"/>
</dbReference>
<dbReference type="GO" id="GO:0008270">
    <property type="term" value="F:zinc ion binding"/>
    <property type="evidence" value="ECO:0007669"/>
    <property type="project" value="UniProtKB-KW"/>
</dbReference>
<dbReference type="InterPro" id="IPR012340">
    <property type="entry name" value="NA-bd_OB-fold"/>
</dbReference>
<dbReference type="InterPro" id="IPR013955">
    <property type="entry name" value="Rep_factor-A_C"/>
</dbReference>
<evidence type="ECO:0000313" key="9">
    <source>
        <dbReference type="Proteomes" id="UP001195914"/>
    </source>
</evidence>
<evidence type="ECO:0000313" key="8">
    <source>
        <dbReference type="EMBL" id="KAK1933255.1"/>
    </source>
</evidence>
<gene>
    <name evidence="8" type="ORF">X943_002890</name>
</gene>
<accession>A0AAD9G7J3</accession>
<evidence type="ECO:0008006" key="10">
    <source>
        <dbReference type="Google" id="ProtNLM"/>
    </source>
</evidence>
<comment type="caution">
    <text evidence="8">The sequence shown here is derived from an EMBL/GenBank/DDBJ whole genome shotgun (WGS) entry which is preliminary data.</text>
</comment>
<dbReference type="PANTHER" id="PTHR47165:SF4">
    <property type="entry name" value="OS03G0429900 PROTEIN"/>
    <property type="match status" value="1"/>
</dbReference>
<proteinExistence type="inferred from homology"/>
<name>A0AAD9G7J3_BABDI</name>
<dbReference type="CDD" id="cd04474">
    <property type="entry name" value="RPA1_DBD_A"/>
    <property type="match status" value="1"/>
</dbReference>
<feature type="domain" description="Replication factor A C-terminal" evidence="6">
    <location>
        <begin position="316"/>
        <end position="443"/>
    </location>
</feature>
<reference evidence="8" key="2">
    <citation type="submission" date="2021-05" db="EMBL/GenBank/DDBJ databases">
        <authorList>
            <person name="Pain A."/>
        </authorList>
    </citation>
    <scope>NUCLEOTIDE SEQUENCE</scope>
    <source>
        <strain evidence="8">1802A</strain>
    </source>
</reference>
<comment type="similarity">
    <text evidence="1">Belongs to the replication factor A protein 1 family.</text>
</comment>
<reference evidence="8" key="1">
    <citation type="journal article" date="2014" name="Nucleic Acids Res.">
        <title>The evolutionary dynamics of variant antigen genes in Babesia reveal a history of genomic innovation underlying host-parasite interaction.</title>
        <authorList>
            <person name="Jackson A.P."/>
            <person name="Otto T.D."/>
            <person name="Darby A."/>
            <person name="Ramaprasad A."/>
            <person name="Xia D."/>
            <person name="Echaide I.E."/>
            <person name="Farber M."/>
            <person name="Gahlot S."/>
            <person name="Gamble J."/>
            <person name="Gupta D."/>
            <person name="Gupta Y."/>
            <person name="Jackson L."/>
            <person name="Malandrin L."/>
            <person name="Malas T.B."/>
            <person name="Moussa E."/>
            <person name="Nair M."/>
            <person name="Reid A.J."/>
            <person name="Sanders M."/>
            <person name="Sharma J."/>
            <person name="Tracey A."/>
            <person name="Quail M.A."/>
            <person name="Weir W."/>
            <person name="Wastling J.M."/>
            <person name="Hall N."/>
            <person name="Willadsen P."/>
            <person name="Lingelbach K."/>
            <person name="Shiels B."/>
            <person name="Tait A."/>
            <person name="Berriman M."/>
            <person name="Allred D.R."/>
            <person name="Pain A."/>
        </authorList>
    </citation>
    <scope>NUCLEOTIDE SEQUENCE</scope>
    <source>
        <strain evidence="8">1802A</strain>
    </source>
</reference>
<dbReference type="AlphaFoldDB" id="A0AAD9G7J3"/>
<dbReference type="InterPro" id="IPR031657">
    <property type="entry name" value="REPA_OB_2"/>
</dbReference>
<evidence type="ECO:0000256" key="4">
    <source>
        <dbReference type="ARBA" id="ARBA00022833"/>
    </source>
</evidence>
<sequence length="479" mass="54764">MMEEYFPIKNITTYTSNWTIKARVIDKAPLRQLRDNVHIMHVDIVDKHVSTALQCFDLYSQGDTIRAKFWGKAAIKWDEVLQKGKVYTFAKGAVDLSNKKFNSIPHNYEIRFYEESTIEPAEDKGDIVMDRHHQWLSLRDIKSLPNVSQGTVDILCIINSVTQSTSITTKTGKEISRRKLTIVDDSGYEMELILWGDFATLPMLEDAEGKVIVAAGLSVKEWQGGRSCQTIPSSDIKLATEENVKDQNRLSQLKEWFESARNSNEVFKTMKPQTQAARESYEPSDIANVLTKTKGGYVLNAKLRKIFWKNKDGNIRLWYHACPMCTKKVLLDEDSNKFKCISCGDAVVTPSQRYFFHCTFIDYTGKINAQISADIGERMLCKTPKELDEMSEDQRKIFLDGTATHRDFKVTGYLKGHMYNGETRYQLNVTRIDPLDYQAEAMMMLEAMQISYDSVLSFLGINSEEREAKMAKVDTEAEA</sequence>
<keyword evidence="2" id="KW-0479">Metal-binding</keyword>
<dbReference type="PANTHER" id="PTHR47165">
    <property type="entry name" value="OS03G0429900 PROTEIN"/>
    <property type="match status" value="1"/>
</dbReference>
<evidence type="ECO:0000256" key="3">
    <source>
        <dbReference type="ARBA" id="ARBA00022771"/>
    </source>
</evidence>
<evidence type="ECO:0000259" key="7">
    <source>
        <dbReference type="Pfam" id="PF16900"/>
    </source>
</evidence>
<dbReference type="Pfam" id="PF16900">
    <property type="entry name" value="REPA_OB_2"/>
    <property type="match status" value="1"/>
</dbReference>
<dbReference type="Pfam" id="PF08646">
    <property type="entry name" value="Rep_fac-A_C"/>
    <property type="match status" value="1"/>
</dbReference>
<keyword evidence="5" id="KW-0238">DNA-binding</keyword>
<organism evidence="8 9">
    <name type="scientific">Babesia divergens</name>
    <dbReference type="NCBI Taxonomy" id="32595"/>
    <lineage>
        <taxon>Eukaryota</taxon>
        <taxon>Sar</taxon>
        <taxon>Alveolata</taxon>
        <taxon>Apicomplexa</taxon>
        <taxon>Aconoidasida</taxon>
        <taxon>Piroplasmida</taxon>
        <taxon>Babesiidae</taxon>
        <taxon>Babesia</taxon>
    </lineage>
</organism>
<dbReference type="Gene3D" id="2.40.50.140">
    <property type="entry name" value="Nucleic acid-binding proteins"/>
    <property type="match status" value="3"/>
</dbReference>